<evidence type="ECO:0000256" key="7">
    <source>
        <dbReference type="ARBA" id="ARBA00023157"/>
    </source>
</evidence>
<dbReference type="OrthoDB" id="4504960at2759"/>
<feature type="domain" description="MRH" evidence="10">
    <location>
        <begin position="17"/>
        <end position="159"/>
    </location>
</feature>
<dbReference type="GO" id="GO:0005770">
    <property type="term" value="C:late endosome"/>
    <property type="evidence" value="ECO:0007669"/>
    <property type="project" value="TreeGrafter"/>
</dbReference>
<feature type="domain" description="MRH" evidence="10">
    <location>
        <begin position="1064"/>
        <end position="1209"/>
    </location>
</feature>
<evidence type="ECO:0000256" key="8">
    <source>
        <dbReference type="SAM" id="Phobius"/>
    </source>
</evidence>
<feature type="domain" description="MRH" evidence="10">
    <location>
        <begin position="296"/>
        <end position="444"/>
    </location>
</feature>
<keyword evidence="4 9" id="KW-0732">Signal</keyword>
<feature type="domain" description="MRH" evidence="10">
    <location>
        <begin position="1649"/>
        <end position="1795"/>
    </location>
</feature>
<evidence type="ECO:0000256" key="4">
    <source>
        <dbReference type="ARBA" id="ARBA00022729"/>
    </source>
</evidence>
<reference evidence="11 12" key="1">
    <citation type="submission" date="2020-06" db="EMBL/GenBank/DDBJ databases">
        <authorList>
            <person name="Li R."/>
            <person name="Bekaert M."/>
        </authorList>
    </citation>
    <scope>NUCLEOTIDE SEQUENCE [LARGE SCALE GENOMIC DNA]</scope>
    <source>
        <strain evidence="12">wild</strain>
    </source>
</reference>
<feature type="domain" description="MRH" evidence="10">
    <location>
        <begin position="604"/>
        <end position="746"/>
    </location>
</feature>
<feature type="domain" description="MRH" evidence="10">
    <location>
        <begin position="168"/>
        <end position="290"/>
    </location>
</feature>
<dbReference type="GO" id="GO:0005520">
    <property type="term" value="F:insulin-like growth factor binding"/>
    <property type="evidence" value="ECO:0007669"/>
    <property type="project" value="TreeGrafter"/>
</dbReference>
<dbReference type="InterPro" id="IPR044865">
    <property type="entry name" value="MRH_dom"/>
</dbReference>
<evidence type="ECO:0000256" key="5">
    <source>
        <dbReference type="ARBA" id="ARBA00022989"/>
    </source>
</evidence>
<evidence type="ECO:0000313" key="11">
    <source>
        <dbReference type="EMBL" id="CAC5426819.1"/>
    </source>
</evidence>
<keyword evidence="7" id="KW-1015">Disulfide bond</keyword>
<feature type="domain" description="MRH" evidence="10">
    <location>
        <begin position="2116"/>
        <end position="2233"/>
    </location>
</feature>
<evidence type="ECO:0000256" key="6">
    <source>
        <dbReference type="ARBA" id="ARBA00023136"/>
    </source>
</evidence>
<feature type="domain" description="MRH" evidence="10">
    <location>
        <begin position="915"/>
        <end position="1061"/>
    </location>
</feature>
<evidence type="ECO:0000256" key="3">
    <source>
        <dbReference type="ARBA" id="ARBA00022692"/>
    </source>
</evidence>
<dbReference type="InterPro" id="IPR000479">
    <property type="entry name" value="CIMR_rpt"/>
</dbReference>
<dbReference type="PROSITE" id="PS51914">
    <property type="entry name" value="MRH"/>
    <property type="match status" value="15"/>
</dbReference>
<dbReference type="PANTHER" id="PTHR15071:SF17">
    <property type="entry name" value="CATION-INDEPENDENT MANNOSE-6-PHOSPHATE RECEPTOR"/>
    <property type="match status" value="1"/>
</dbReference>
<dbReference type="FunFam" id="2.70.130.10:FF:000016">
    <property type="entry name" value="Insulin-like growth factor 2 receptor"/>
    <property type="match status" value="2"/>
</dbReference>
<keyword evidence="3 8" id="KW-0812">Transmembrane</keyword>
<keyword evidence="5 8" id="KW-1133">Transmembrane helix</keyword>
<keyword evidence="2" id="KW-0813">Transport</keyword>
<evidence type="ECO:0000259" key="10">
    <source>
        <dbReference type="PROSITE" id="PS51914"/>
    </source>
</evidence>
<evidence type="ECO:0000256" key="9">
    <source>
        <dbReference type="SAM" id="SignalP"/>
    </source>
</evidence>
<feature type="domain" description="MRH" evidence="10">
    <location>
        <begin position="449"/>
        <end position="598"/>
    </location>
</feature>
<dbReference type="Gene3D" id="2.70.130.10">
    <property type="entry name" value="Mannose-6-phosphate receptor binding domain"/>
    <property type="match status" value="15"/>
</dbReference>
<feature type="domain" description="MRH" evidence="10">
    <location>
        <begin position="1360"/>
        <end position="1504"/>
    </location>
</feature>
<organism evidence="11 12">
    <name type="scientific">Mytilus coruscus</name>
    <name type="common">Sea mussel</name>
    <dbReference type="NCBI Taxonomy" id="42192"/>
    <lineage>
        <taxon>Eukaryota</taxon>
        <taxon>Metazoa</taxon>
        <taxon>Spiralia</taxon>
        <taxon>Lophotrochozoa</taxon>
        <taxon>Mollusca</taxon>
        <taxon>Bivalvia</taxon>
        <taxon>Autobranchia</taxon>
        <taxon>Pteriomorphia</taxon>
        <taxon>Mytilida</taxon>
        <taxon>Mytiloidea</taxon>
        <taxon>Mytilidae</taxon>
        <taxon>Mytilinae</taxon>
        <taxon>Mytilus</taxon>
    </lineage>
</organism>
<dbReference type="GO" id="GO:0005886">
    <property type="term" value="C:plasma membrane"/>
    <property type="evidence" value="ECO:0007669"/>
    <property type="project" value="TreeGrafter"/>
</dbReference>
<name>A0A6J8F1J0_MYTCO</name>
<feature type="signal peptide" evidence="9">
    <location>
        <begin position="1"/>
        <end position="18"/>
    </location>
</feature>
<protein>
    <submittedName>
        <fullName evidence="11">IGF2R</fullName>
    </submittedName>
</protein>
<comment type="subcellular location">
    <subcellularLocation>
        <location evidence="1">Endomembrane system</location>
    </subcellularLocation>
</comment>
<dbReference type="GO" id="GO:0005802">
    <property type="term" value="C:trans-Golgi network"/>
    <property type="evidence" value="ECO:0007669"/>
    <property type="project" value="TreeGrafter"/>
</dbReference>
<evidence type="ECO:0000256" key="1">
    <source>
        <dbReference type="ARBA" id="ARBA00004308"/>
    </source>
</evidence>
<feature type="domain" description="MRH" evidence="10">
    <location>
        <begin position="1510"/>
        <end position="1647"/>
    </location>
</feature>
<dbReference type="Pfam" id="PF00878">
    <property type="entry name" value="CIMR"/>
    <property type="match status" value="14"/>
</dbReference>
<dbReference type="GO" id="GO:0005537">
    <property type="term" value="F:D-mannose binding"/>
    <property type="evidence" value="ECO:0007669"/>
    <property type="project" value="InterPro"/>
</dbReference>
<dbReference type="InterPro" id="IPR009011">
    <property type="entry name" value="Man6P_isomerase_rcpt-bd_dom_sf"/>
</dbReference>
<dbReference type="PANTHER" id="PTHR15071">
    <property type="entry name" value="MANNOSE-6-PHOSPHATE RECEPTOR FAMILY MEMBER"/>
    <property type="match status" value="1"/>
</dbReference>
<feature type="domain" description="MRH" evidence="10">
    <location>
        <begin position="1805"/>
        <end position="1942"/>
    </location>
</feature>
<keyword evidence="12" id="KW-1185">Reference proteome</keyword>
<proteinExistence type="predicted"/>
<sequence>MYLVVFIVVLLNIFLVKSCEVNGVNFTKLDSFGQWKSASDDRNTSYMIKLCNSLSTSDSIPGCHSNTQICMTRKNDPKFTKPLSTGNSTESGKPNNGKHNVSGEVWFIAAGDTCPDDPTENLTSIINFRCGLTMGSPVFVEYSSCTSYFEWQTVFVCKDVLKTAVKEVPCYRVGYLVDSTEGWDFYINVCRDITAGAATAKCPKGSAACRIHGDTVNDMGQPDQKLKRNINGNLELRYSSQQNVTGCTVHPSTAIEFICPKQGGSKDPVLISDFNCQYKIEWYTEHACKESFITSKTCRITQEDRNIDINLSPLTHDKASNHPYEAIAKPNNQYWINVCEDIGIQCPDSDHVKGVAACQTYFESTEAHVIGKTDKMLLRYADGDLTLTYRGGETCNHSHFQRSTVINFVCNATADHNGRGWPKFDYEYECTYYFKWETQYACLNHPVDAECRVNYNGKRFDLSPLVRHSGKNWEVLDVDRNNKKNRYFINMCNDLLLAGDAARCHPDTSVCLIDDQSNVHNLGSYIQNPAYDNSTGTDLLQIAFTNGDPCQAGSKRKKSIVTFVCKPGDLESGPVFIRSSLDECIYEFEWYTASACILLHSTGDQCRVFDKQAGINFDLSKLTKPSKEYYNVTTDKYFYLLNVCDKVDGVPSCGTTANPGVCQVSKASNGNSFNTGQTTGKLNYYDGMINLTYTNGDAYHVTPPHNRTTEIAFLCDRGAGVGHPEFIEEKDYYYNFKWFTSYACPNPPIECTVTDSLSNQQYDLSSLSKSGDQGNWEILDDHNPNHKTKYYINVCRPVNQVGIGKGCATFAAACQSKFDKNGQEVIDASYANRGEITKGPQIEGKGRLYLQYKTQSKLCTEDNGQKSPFITTIHFVCTKGTLTRGPNIPVQIGNCEQSIIWETEAACPLAIAETDTCTVKDPNSEYMFNLNPLKKKGDIDYYKVMNVANGKTTTYRINVCGTISATNCAKTMNFSSTMCEEKTGGIKQGIANMHNYKLYFSDDGQLTLNYYGARNGISGKVTEVIILFLCKQDVEYGVPIFEKKEEEKYFFKFETALACSPQPVDCVAQDSSGHQYDLSNLARIQNWKVPDPRPGHTDLSYYINVCRPINTIQGTSCPGGPVGGCQVSTHRGSFNMGYIQSKPVVVGDGTLVIRYRNGDICHAGTDRQSHRSTRITFMCSLVEHDPVFEGETDECEYIFHWMTPSACKQNPLKFGKDCKVVDTLYNYEFDLNILKKDTDYNVTAGGYSYLLNVCQGLKTSNTGCGSSTAVCQTKPSDKTFHKDSGNVNASLMYDEGEITLTYNDGEPCHKGKFKRKTIITFSCDQSVTGRDGPHFINETSDCIYQFIWPTRYACPPFRTGECTAQDSATGKTFDLSTLAMTDNNYEYIDYTKKKKYIFNVCRSLVHKKGQICPFNSAACEIDYQTTNNTYHNLGEVNAQQVLVDNGKVELFYTNGELCEDGKTKVSTRVIFYCSQSVKDSHPGGHFRVGCEHHFVWSTEAGCPITETVGNNCTVTNPETGHVFNFNGLSQKGFSIEDKRGHIFDLQICKTLQTSDCVGTSGACQKEKEGLKRKWNAGNANSKLVFDDGILMLNYTGGTSCHHNKFQRNTVINFVCSKDAGQGTPVFVDESDDCTYFIHWKTELACEEKILCSADIGKDKTLDLSPLIKRSGHHLVLPSSSQTTNETFYINVCEPLNPIYDTLCPPGASACSVKAGSNPVSLGKLKARPYNDTKTGKITLDYINGNKCPSNDKLNASTRIVFNCKPGPEQGEPRLESISADCVYNFVWDTNVVCQESDLQVPVSLKDCVYKDDSGLYIDLKELKTNTPIEVQNTENGKIVKYLVNICDKVKTSTPGCDATSICKVDGAKGFQYGSVGSGTFTKTDGNLQMDFRNGDTCQGNTKSSGMIQFNCDPDVPIGKPEISFIKPCQAAFTWNTRQVCPNVADSCSLSYGGHIYDLNILSSKTKSWQAKDSAGNQYWLNICEGVHSNLNSESCPATAAGCRKTKSGLIDTLGLISTQKLSMDADGKTLVLEYSHGNSACSHAKRRSDNLLAKVVIKFECGNTVGGPVYVPGSDSNSCVFEFKWKSHVACRVEREEIGVINKTITDPRSGGIIHLDKLNIKSYSLSEGKSTYYIDTSGRTSGCSDAVVCKHVANIGGGMNIGQVNNRKFYIEDDVLQAEYSSDQECENDKTKKSKSIIQFHCNSKKSPPYLLSESRDCVYLFIWETPNTCITPEVVIQTPASSGSNTGNNAAQGNNNKKDEAGSGKIGIIVAVFSVAILVCVLLIIFHKAERRSAFKAKISSIFSRDGRERALYNSLPSAEDEDENDNDEVVLLTHEEQMSSRIESADGQTPDLTDDVKILNPFADSEGGYHDDSDEDLLA</sequence>
<gene>
    <name evidence="11" type="ORF">MCOR_58494</name>
</gene>
<dbReference type="GO" id="GO:0038023">
    <property type="term" value="F:signaling receptor activity"/>
    <property type="evidence" value="ECO:0007669"/>
    <property type="project" value="InterPro"/>
</dbReference>
<dbReference type="FunFam" id="2.70.130.10:FF:000028">
    <property type="entry name" value="Mannose-6-phosphate/insulin-like growth factor II receptor"/>
    <property type="match status" value="1"/>
</dbReference>
<dbReference type="Proteomes" id="UP000507470">
    <property type="component" value="Unassembled WGS sequence"/>
</dbReference>
<evidence type="ECO:0000256" key="2">
    <source>
        <dbReference type="ARBA" id="ARBA00022448"/>
    </source>
</evidence>
<feature type="domain" description="MRH" evidence="10">
    <location>
        <begin position="1945"/>
        <end position="2093"/>
    </location>
</feature>
<feature type="transmembrane region" description="Helical" evidence="8">
    <location>
        <begin position="2268"/>
        <end position="2288"/>
    </location>
</feature>
<evidence type="ECO:0000313" key="12">
    <source>
        <dbReference type="Proteomes" id="UP000507470"/>
    </source>
</evidence>
<dbReference type="SMART" id="SM01404">
    <property type="entry name" value="CIMR"/>
    <property type="match status" value="14"/>
</dbReference>
<keyword evidence="6 8" id="KW-0472">Membrane</keyword>
<dbReference type="FunFam" id="2.70.130.10:FF:000005">
    <property type="entry name" value="Insulin-like growth factor 2 receptor"/>
    <property type="match status" value="1"/>
</dbReference>
<feature type="domain" description="MRH" evidence="10">
    <location>
        <begin position="749"/>
        <end position="909"/>
    </location>
</feature>
<feature type="chain" id="PRO_5027071381" evidence="9">
    <location>
        <begin position="19"/>
        <end position="2382"/>
    </location>
</feature>
<accession>A0A6J8F1J0</accession>
<feature type="domain" description="MRH" evidence="10">
    <location>
        <begin position="1216"/>
        <end position="1356"/>
    </location>
</feature>
<dbReference type="EMBL" id="CACVKT020010478">
    <property type="protein sequence ID" value="CAC5426819.1"/>
    <property type="molecule type" value="Genomic_DNA"/>
</dbReference>
<dbReference type="GO" id="GO:0007041">
    <property type="term" value="P:lysosomal transport"/>
    <property type="evidence" value="ECO:0007669"/>
    <property type="project" value="InterPro"/>
</dbReference>
<dbReference type="SUPFAM" id="SSF50911">
    <property type="entry name" value="Mannose 6-phosphate receptor domain"/>
    <property type="match status" value="15"/>
</dbReference>